<dbReference type="PANTHER" id="PTHR33993">
    <property type="entry name" value="GLYOXALASE-RELATED"/>
    <property type="match status" value="1"/>
</dbReference>
<dbReference type="Gene3D" id="3.10.180.10">
    <property type="entry name" value="2,3-Dihydroxybiphenyl 1,2-Dioxygenase, domain 1"/>
    <property type="match status" value="1"/>
</dbReference>
<evidence type="ECO:0000256" key="1">
    <source>
        <dbReference type="SAM" id="MobiDB-lite"/>
    </source>
</evidence>
<dbReference type="InterPro" id="IPR029068">
    <property type="entry name" value="Glyas_Bleomycin-R_OHBP_Dase"/>
</dbReference>
<name>A0A7W7DA64_9ACTN</name>
<dbReference type="InterPro" id="IPR052164">
    <property type="entry name" value="Anthracycline_SecMetBiosynth"/>
</dbReference>
<accession>A0A7W7DA64</accession>
<dbReference type="SUPFAM" id="SSF54593">
    <property type="entry name" value="Glyoxalase/Bleomycin resistance protein/Dihydroxybiphenyl dioxygenase"/>
    <property type="match status" value="1"/>
</dbReference>
<reference evidence="3 4" key="1">
    <citation type="submission" date="2020-08" db="EMBL/GenBank/DDBJ databases">
        <title>Sequencing the genomes of 1000 actinobacteria strains.</title>
        <authorList>
            <person name="Klenk H.-P."/>
        </authorList>
    </citation>
    <scope>NUCLEOTIDE SEQUENCE [LARGE SCALE GENOMIC DNA]</scope>
    <source>
        <strain evidence="3 4">DSM 45784</strain>
    </source>
</reference>
<evidence type="ECO:0000259" key="2">
    <source>
        <dbReference type="PROSITE" id="PS51819"/>
    </source>
</evidence>
<keyword evidence="4" id="KW-1185">Reference proteome</keyword>
<gene>
    <name evidence="3" type="ORF">BJ982_004641</name>
</gene>
<sequence>MGRPVVHFEIIGRDPAALRRFYAALFDWDFDTTGPVSARISDPGDYGFVTPRQDAPGSPPATSPPDGPRTWDEVSFPAGIPGGVGGGPGFEPHVLFYVGVPDVEATLRKAETLGATRRLAPDPRPGGSLVVAHLADPEGNLIGLAALTSAADDERSSH</sequence>
<evidence type="ECO:0000313" key="3">
    <source>
        <dbReference type="EMBL" id="MBB4703097.1"/>
    </source>
</evidence>
<dbReference type="Pfam" id="PF18029">
    <property type="entry name" value="Glyoxalase_6"/>
    <property type="match status" value="1"/>
</dbReference>
<organism evidence="3 4">
    <name type="scientific">Sphaerisporangium siamense</name>
    <dbReference type="NCBI Taxonomy" id="795645"/>
    <lineage>
        <taxon>Bacteria</taxon>
        <taxon>Bacillati</taxon>
        <taxon>Actinomycetota</taxon>
        <taxon>Actinomycetes</taxon>
        <taxon>Streptosporangiales</taxon>
        <taxon>Streptosporangiaceae</taxon>
        <taxon>Sphaerisporangium</taxon>
    </lineage>
</organism>
<dbReference type="PANTHER" id="PTHR33993:SF2">
    <property type="entry name" value="VOC DOMAIN-CONTAINING PROTEIN"/>
    <property type="match status" value="1"/>
</dbReference>
<dbReference type="Proteomes" id="UP000542210">
    <property type="component" value="Unassembled WGS sequence"/>
</dbReference>
<evidence type="ECO:0000313" key="4">
    <source>
        <dbReference type="Proteomes" id="UP000542210"/>
    </source>
</evidence>
<dbReference type="AlphaFoldDB" id="A0A7W7DA64"/>
<dbReference type="RefSeq" id="WP_184883308.1">
    <property type="nucleotide sequence ID" value="NZ_BOOV01000004.1"/>
</dbReference>
<dbReference type="GO" id="GO:0016829">
    <property type="term" value="F:lyase activity"/>
    <property type="evidence" value="ECO:0007669"/>
    <property type="project" value="UniProtKB-KW"/>
</dbReference>
<dbReference type="PROSITE" id="PS51819">
    <property type="entry name" value="VOC"/>
    <property type="match status" value="1"/>
</dbReference>
<proteinExistence type="predicted"/>
<keyword evidence="3" id="KW-0456">Lyase</keyword>
<dbReference type="InterPro" id="IPR037523">
    <property type="entry name" value="VOC_core"/>
</dbReference>
<comment type="caution">
    <text evidence="3">The sequence shown here is derived from an EMBL/GenBank/DDBJ whole genome shotgun (WGS) entry which is preliminary data.</text>
</comment>
<feature type="region of interest" description="Disordered" evidence="1">
    <location>
        <begin position="41"/>
        <end position="74"/>
    </location>
</feature>
<dbReference type="InterPro" id="IPR041581">
    <property type="entry name" value="Glyoxalase_6"/>
</dbReference>
<dbReference type="EMBL" id="JACHND010000001">
    <property type="protein sequence ID" value="MBB4703097.1"/>
    <property type="molecule type" value="Genomic_DNA"/>
</dbReference>
<protein>
    <submittedName>
        <fullName evidence="3">Putative enzyme related to lactoylglutathione lyase</fullName>
    </submittedName>
</protein>
<feature type="domain" description="VOC" evidence="2">
    <location>
        <begin position="4"/>
        <end position="147"/>
    </location>
</feature>
<feature type="compositionally biased region" description="Pro residues" evidence="1">
    <location>
        <begin position="57"/>
        <end position="67"/>
    </location>
</feature>